<dbReference type="PANTHER" id="PTHR11063">
    <property type="entry name" value="GLUTAMATE SEMIALDEHYDE DEHYDROGENASE"/>
    <property type="match status" value="1"/>
</dbReference>
<dbReference type="GO" id="GO:0004350">
    <property type="term" value="F:glutamate-5-semialdehyde dehydrogenase activity"/>
    <property type="evidence" value="ECO:0007669"/>
    <property type="project" value="UniProtKB-UniRule"/>
</dbReference>
<dbReference type="CDD" id="cd07079">
    <property type="entry name" value="ALDH_F18-19_ProA-GPR"/>
    <property type="match status" value="1"/>
</dbReference>
<evidence type="ECO:0000256" key="2">
    <source>
        <dbReference type="ARBA" id="ARBA00022605"/>
    </source>
</evidence>
<evidence type="ECO:0000256" key="3">
    <source>
        <dbReference type="ARBA" id="ARBA00022650"/>
    </source>
</evidence>
<dbReference type="SUPFAM" id="SSF53720">
    <property type="entry name" value="ALDH-like"/>
    <property type="match status" value="1"/>
</dbReference>
<keyword evidence="10" id="KW-1185">Reference proteome</keyword>
<dbReference type="EC" id="1.2.1.41" evidence="7"/>
<comment type="function">
    <text evidence="7">Catalyzes the NADPH-dependent reduction of L-glutamate 5-phosphate into L-glutamate 5-semialdehyde and phosphate. The product spontaneously undergoes cyclization to form 1-pyrroline-5-carboxylate.</text>
</comment>
<keyword evidence="4 7" id="KW-0521">NADP</keyword>
<dbReference type="EMBL" id="CP118166">
    <property type="protein sequence ID" value="WDI30852.1"/>
    <property type="molecule type" value="Genomic_DNA"/>
</dbReference>
<proteinExistence type="inferred from homology"/>
<evidence type="ECO:0000313" key="10">
    <source>
        <dbReference type="Proteomes" id="UP001214043"/>
    </source>
</evidence>
<dbReference type="GO" id="GO:0005737">
    <property type="term" value="C:cytoplasm"/>
    <property type="evidence" value="ECO:0007669"/>
    <property type="project" value="UniProtKB-SubCell"/>
</dbReference>
<dbReference type="RefSeq" id="WP_274492674.1">
    <property type="nucleotide sequence ID" value="NZ_CP118166.1"/>
</dbReference>
<dbReference type="NCBIfam" id="NF001221">
    <property type="entry name" value="PRK00197.1"/>
    <property type="match status" value="1"/>
</dbReference>
<evidence type="ECO:0000256" key="7">
    <source>
        <dbReference type="HAMAP-Rule" id="MF_00412"/>
    </source>
</evidence>
<organism evidence="9 10">
    <name type="scientific">Hyphococcus flavus</name>
    <dbReference type="NCBI Taxonomy" id="1866326"/>
    <lineage>
        <taxon>Bacteria</taxon>
        <taxon>Pseudomonadati</taxon>
        <taxon>Pseudomonadota</taxon>
        <taxon>Alphaproteobacteria</taxon>
        <taxon>Parvularculales</taxon>
        <taxon>Parvularculaceae</taxon>
        <taxon>Hyphococcus</taxon>
    </lineage>
</organism>
<dbReference type="AlphaFoldDB" id="A0AAF0CGM7"/>
<feature type="domain" description="Aldehyde dehydrogenase" evidence="8">
    <location>
        <begin position="20"/>
        <end position="292"/>
    </location>
</feature>
<evidence type="ECO:0000313" key="9">
    <source>
        <dbReference type="EMBL" id="WDI30852.1"/>
    </source>
</evidence>
<reference evidence="9" key="1">
    <citation type="submission" date="2023-02" db="EMBL/GenBank/DDBJ databases">
        <title>Genome sequence of Hyphococcus flavus.</title>
        <authorList>
            <person name="Rong J.-C."/>
            <person name="Zhao Q."/>
            <person name="Yi M."/>
            <person name="Wu J.-Y."/>
        </authorList>
    </citation>
    <scope>NUCLEOTIDE SEQUENCE</scope>
    <source>
        <strain evidence="9">MCCC 1K03223</strain>
    </source>
</reference>
<keyword evidence="5 7" id="KW-0560">Oxidoreductase</keyword>
<dbReference type="KEGG" id="hfl:PUV54_12895"/>
<dbReference type="Pfam" id="PF00171">
    <property type="entry name" value="Aldedh"/>
    <property type="match status" value="1"/>
</dbReference>
<dbReference type="HAMAP" id="MF_00412">
    <property type="entry name" value="ProA"/>
    <property type="match status" value="1"/>
</dbReference>
<dbReference type="Gene3D" id="3.40.309.10">
    <property type="entry name" value="Aldehyde Dehydrogenase, Chain A, domain 2"/>
    <property type="match status" value="1"/>
</dbReference>
<dbReference type="InterPro" id="IPR016162">
    <property type="entry name" value="Ald_DH_N"/>
</dbReference>
<gene>
    <name evidence="7" type="primary">proA</name>
    <name evidence="9" type="ORF">PUV54_12895</name>
</gene>
<evidence type="ECO:0000259" key="8">
    <source>
        <dbReference type="Pfam" id="PF00171"/>
    </source>
</evidence>
<accession>A0AAF0CGM7</accession>
<keyword evidence="2 7" id="KW-0028">Amino-acid biosynthesis</keyword>
<evidence type="ECO:0000256" key="5">
    <source>
        <dbReference type="ARBA" id="ARBA00023002"/>
    </source>
</evidence>
<keyword evidence="7" id="KW-0963">Cytoplasm</keyword>
<comment type="subcellular location">
    <subcellularLocation>
        <location evidence="7">Cytoplasm</location>
    </subcellularLocation>
</comment>
<comment type="catalytic activity">
    <reaction evidence="6 7">
        <text>L-glutamate 5-semialdehyde + phosphate + NADP(+) = L-glutamyl 5-phosphate + NADPH + H(+)</text>
        <dbReference type="Rhea" id="RHEA:19541"/>
        <dbReference type="ChEBI" id="CHEBI:15378"/>
        <dbReference type="ChEBI" id="CHEBI:43474"/>
        <dbReference type="ChEBI" id="CHEBI:57783"/>
        <dbReference type="ChEBI" id="CHEBI:58066"/>
        <dbReference type="ChEBI" id="CHEBI:58274"/>
        <dbReference type="ChEBI" id="CHEBI:58349"/>
        <dbReference type="EC" id="1.2.1.41"/>
    </reaction>
</comment>
<comment type="pathway">
    <text evidence="1 7">Amino-acid biosynthesis; L-proline biosynthesis; L-glutamate 5-semialdehyde from L-glutamate: step 2/2.</text>
</comment>
<dbReference type="Proteomes" id="UP001214043">
    <property type="component" value="Chromosome"/>
</dbReference>
<evidence type="ECO:0000256" key="4">
    <source>
        <dbReference type="ARBA" id="ARBA00022857"/>
    </source>
</evidence>
<comment type="similarity">
    <text evidence="7">Belongs to the gamma-glutamyl phosphate reductase family.</text>
</comment>
<dbReference type="InterPro" id="IPR000965">
    <property type="entry name" value="GPR_dom"/>
</dbReference>
<dbReference type="NCBIfam" id="TIGR00407">
    <property type="entry name" value="proA"/>
    <property type="match status" value="1"/>
</dbReference>
<evidence type="ECO:0000256" key="1">
    <source>
        <dbReference type="ARBA" id="ARBA00004985"/>
    </source>
</evidence>
<dbReference type="InterPro" id="IPR016163">
    <property type="entry name" value="Ald_DH_C"/>
</dbReference>
<keyword evidence="3 7" id="KW-0641">Proline biosynthesis</keyword>
<dbReference type="PANTHER" id="PTHR11063:SF8">
    <property type="entry name" value="DELTA-1-PYRROLINE-5-CARBOXYLATE SYNTHASE"/>
    <property type="match status" value="1"/>
</dbReference>
<protein>
    <recommendedName>
        <fullName evidence="7">Gamma-glutamyl phosphate reductase</fullName>
        <shortName evidence="7">GPR</shortName>
        <ecNumber evidence="7">1.2.1.41</ecNumber>
    </recommendedName>
    <alternativeName>
        <fullName evidence="7">Glutamate-5-semialdehyde dehydrogenase</fullName>
    </alternativeName>
    <alternativeName>
        <fullName evidence="7">Glutamyl-gamma-semialdehyde dehydrogenase</fullName>
        <shortName evidence="7">GSA dehydrogenase</shortName>
    </alternativeName>
</protein>
<dbReference type="GO" id="GO:0055129">
    <property type="term" value="P:L-proline biosynthetic process"/>
    <property type="evidence" value="ECO:0007669"/>
    <property type="project" value="UniProtKB-UniRule"/>
</dbReference>
<dbReference type="InterPro" id="IPR020593">
    <property type="entry name" value="G-glutamylP_reductase_CS"/>
</dbReference>
<evidence type="ECO:0000256" key="6">
    <source>
        <dbReference type="ARBA" id="ARBA00049024"/>
    </source>
</evidence>
<dbReference type="Gene3D" id="3.40.605.10">
    <property type="entry name" value="Aldehyde Dehydrogenase, Chain A, domain 1"/>
    <property type="match status" value="1"/>
</dbReference>
<dbReference type="InterPro" id="IPR016161">
    <property type="entry name" value="Ald_DH/histidinol_DH"/>
</dbReference>
<dbReference type="GO" id="GO:0050661">
    <property type="term" value="F:NADP binding"/>
    <property type="evidence" value="ECO:0007669"/>
    <property type="project" value="InterPro"/>
</dbReference>
<dbReference type="PIRSF" id="PIRSF000151">
    <property type="entry name" value="GPR"/>
    <property type="match status" value="1"/>
</dbReference>
<name>A0AAF0CGM7_9PROT</name>
<sequence>MTEAFSAYSSLTAYMNAIGVRAKGAARAMASAPGSKKNEALKLAAASIRDRSDQILDINANELAVAKEKNVTDAFLDRMMLNGDRIEGIANTLEDVAALDDPVGKVISKWTRPNGLEIERVRTPIGVMAVIYESRPNVTVDAAAIAVKGGNAVILRGGSECIETNKALFGCFSGALVKAGLSENAVQFVETPDRDAVGALLSGIDGNVDLVIPRGGKSLVARVQSDARVPVLSHLDGICHVYVDRDTDPRKAVDIVVNSKMRRTGVCGAAETLLIDAAIANEIWPAIAQALRDKGCEIRGDANIRKLDASVAAASEEDWRTEYLAPILSVAVVDGVTGAIGHIANYSSGHTESIVTENFVTAETFINGVDSAIVLHNASTQFADGGEFGLGAEIGIATGRLHARGPVGVEELTTYKNVVRGTGQIRP</sequence>
<dbReference type="PROSITE" id="PS01223">
    <property type="entry name" value="PROA"/>
    <property type="match status" value="1"/>
</dbReference>
<dbReference type="FunFam" id="3.40.309.10:FF:000006">
    <property type="entry name" value="Gamma-glutamyl phosphate reductase"/>
    <property type="match status" value="1"/>
</dbReference>
<dbReference type="InterPro" id="IPR015590">
    <property type="entry name" value="Aldehyde_DH_dom"/>
</dbReference>
<dbReference type="InterPro" id="IPR012134">
    <property type="entry name" value="Glu-5-SA_DH"/>
</dbReference>